<dbReference type="PANTHER" id="PTHR12369">
    <property type="entry name" value="CHONDROITIN SYNTHASE"/>
    <property type="match status" value="1"/>
</dbReference>
<evidence type="ECO:0000256" key="3">
    <source>
        <dbReference type="ARBA" id="ARBA00022679"/>
    </source>
</evidence>
<sequence length="788" mass="88315">MMICFTMSACRQNSYLIAGLFVGVTLSLFISSLENTCGGPTINLSAEFAEDYVDEYEPRINLAGKPQKAKKTPQALVRPRYYSTELGIREKLFVAVLSSQETINSRGVALNKTVAHLVDKIMYFIDAPGPQKLNLSMSGIVGFTDTRKLLKPFHVLKYVADNYLDEYDFFFIVKDSTYVKARTLYEVAQGISVSQEVHSGSEKEDDHTAFCTLDAGLLLSNSVLRKVHASLDWCVKNAFSESDTDNVGRCILHATDIPCQDTVQGLSLLTHKTKEPFNLDAELKILAKQPTVDRIISMYPVPEPAAVYSFHAYFSKVALTGIQLDVASRRSAVINMSYIAPGGRSGVAWPVGAPPGNKPISRFDVLRWDYFTLSHLYPESDFGNLKELVGADKQDIEYVLNATIAWVNTRYEGLLEYKHLVNGYRRFDPSRGLDYKLDLAFRDTTNGHEIHKRLEVSKPLGRIEVVPVPYVTENTRVSLVLPVTLETKSMVAQFIHQYNSICMEKKEKTFLMLVLMYDPRHPGKGTKDDTFLELKQTAVSLSDRHKRDGGKIAWVSVKLPESQQSAHVTKGLLDFAAADLAMRKLPSDSLVFFVRPNAELRQDLINRVRMNTIQHVQAFSPIPFSEFHPDIVYSSDFPRPAELDINKIYGHYDSLDTAFISFYASDYLRARKAIENQLPMIRTDKDLNALVTIASIKKSDNATFDLLKSLAENTLYGLFVRASDVHMLRAVEPGLRLRHLSLDCTSSGSASEISLHMLNACAKKRANNLGSRSALARLLLEYQLTPAA</sequence>
<evidence type="ECO:0000313" key="11">
    <source>
        <dbReference type="RefSeq" id="XP_034249645.1"/>
    </source>
</evidence>
<evidence type="ECO:0000256" key="6">
    <source>
        <dbReference type="ARBA" id="ARBA00022989"/>
    </source>
</evidence>
<proteinExistence type="inferred from homology"/>
<protein>
    <recommendedName>
        <fullName evidence="9">Hexosyltransferase</fullName>
        <ecNumber evidence="9">2.4.1.-</ecNumber>
    </recommendedName>
</protein>
<dbReference type="GO" id="GO:0032580">
    <property type="term" value="C:Golgi cisterna membrane"/>
    <property type="evidence" value="ECO:0007669"/>
    <property type="project" value="UniProtKB-SubCell"/>
</dbReference>
<reference evidence="11" key="1">
    <citation type="submission" date="2025-08" db="UniProtKB">
        <authorList>
            <consortium name="RefSeq"/>
        </authorList>
    </citation>
    <scope>IDENTIFICATION</scope>
    <source>
        <tissue evidence="11">Total insect</tissue>
    </source>
</reference>
<dbReference type="FunCoup" id="A0A6P8ZWZ7">
    <property type="interactions" value="558"/>
</dbReference>
<keyword evidence="10" id="KW-1185">Reference proteome</keyword>
<comment type="similarity">
    <text evidence="2 9">Belongs to the chondroitin N-acetylgalactosaminyltransferase family.</text>
</comment>
<keyword evidence="4" id="KW-0812">Transmembrane</keyword>
<keyword evidence="8" id="KW-0472">Membrane</keyword>
<dbReference type="InParanoid" id="A0A6P8ZWZ7"/>
<dbReference type="PANTHER" id="PTHR12369:SF13">
    <property type="entry name" value="HEXOSYLTRANSFERASE"/>
    <property type="match status" value="1"/>
</dbReference>
<dbReference type="CTD" id="79586"/>
<dbReference type="GO" id="GO:0047238">
    <property type="term" value="F:glucuronosyl-N-acetylgalactosaminyl-proteoglycan 4-beta-N-acetylgalactosaminyltransferase activity"/>
    <property type="evidence" value="ECO:0007669"/>
    <property type="project" value="TreeGrafter"/>
</dbReference>
<evidence type="ECO:0000256" key="4">
    <source>
        <dbReference type="ARBA" id="ARBA00022692"/>
    </source>
</evidence>
<name>A0A6P8ZWZ7_THRPL</name>
<keyword evidence="7 9" id="KW-0333">Golgi apparatus</keyword>
<dbReference type="Gene3D" id="3.90.550.50">
    <property type="match status" value="1"/>
</dbReference>
<organism evidence="11">
    <name type="scientific">Thrips palmi</name>
    <name type="common">Melon thrips</name>
    <dbReference type="NCBI Taxonomy" id="161013"/>
    <lineage>
        <taxon>Eukaryota</taxon>
        <taxon>Metazoa</taxon>
        <taxon>Ecdysozoa</taxon>
        <taxon>Arthropoda</taxon>
        <taxon>Hexapoda</taxon>
        <taxon>Insecta</taxon>
        <taxon>Pterygota</taxon>
        <taxon>Neoptera</taxon>
        <taxon>Paraneoptera</taxon>
        <taxon>Thysanoptera</taxon>
        <taxon>Terebrantia</taxon>
        <taxon>Thripoidea</taxon>
        <taxon>Thripidae</taxon>
        <taxon>Thrips</taxon>
    </lineage>
</organism>
<evidence type="ECO:0000256" key="7">
    <source>
        <dbReference type="ARBA" id="ARBA00023034"/>
    </source>
</evidence>
<dbReference type="KEGG" id="tpal:117650373"/>
<dbReference type="AlphaFoldDB" id="A0A6P8ZWZ7"/>
<gene>
    <name evidence="11" type="primary">LOC117650373</name>
</gene>
<evidence type="ECO:0000313" key="10">
    <source>
        <dbReference type="Proteomes" id="UP000515158"/>
    </source>
</evidence>
<keyword evidence="5 9" id="KW-0735">Signal-anchor</keyword>
<dbReference type="EC" id="2.4.1.-" evidence="9"/>
<evidence type="ECO:0000256" key="1">
    <source>
        <dbReference type="ARBA" id="ARBA00004447"/>
    </source>
</evidence>
<accession>A0A6P8ZWZ7</accession>
<evidence type="ECO:0000256" key="5">
    <source>
        <dbReference type="ARBA" id="ARBA00022968"/>
    </source>
</evidence>
<evidence type="ECO:0000256" key="8">
    <source>
        <dbReference type="ARBA" id="ARBA00023136"/>
    </source>
</evidence>
<dbReference type="InterPro" id="IPR051227">
    <property type="entry name" value="CS_glycosyltransferase"/>
</dbReference>
<keyword evidence="6" id="KW-1133">Transmembrane helix</keyword>
<evidence type="ECO:0000256" key="9">
    <source>
        <dbReference type="RuleBase" id="RU364016"/>
    </source>
</evidence>
<keyword evidence="3 9" id="KW-0808">Transferase</keyword>
<dbReference type="RefSeq" id="XP_034249645.1">
    <property type="nucleotide sequence ID" value="XM_034393754.1"/>
</dbReference>
<dbReference type="GeneID" id="117650373"/>
<evidence type="ECO:0000256" key="2">
    <source>
        <dbReference type="ARBA" id="ARBA00009239"/>
    </source>
</evidence>
<dbReference type="InterPro" id="IPR008428">
    <property type="entry name" value="Chond_GalNAc"/>
</dbReference>
<dbReference type="Pfam" id="PF05679">
    <property type="entry name" value="CHGN"/>
    <property type="match status" value="1"/>
</dbReference>
<comment type="subcellular location">
    <subcellularLocation>
        <location evidence="1 9">Golgi apparatus</location>
        <location evidence="1 9">Golgi stack membrane</location>
        <topology evidence="1 9">Single-pass type II membrane protein</topology>
    </subcellularLocation>
</comment>
<dbReference type="OrthoDB" id="9985088at2759"/>
<dbReference type="Proteomes" id="UP000515158">
    <property type="component" value="Unplaced"/>
</dbReference>